<dbReference type="EMBL" id="VSSQ01058995">
    <property type="protein sequence ID" value="MPN12619.1"/>
    <property type="molecule type" value="Genomic_DNA"/>
</dbReference>
<comment type="caution">
    <text evidence="1">The sequence shown here is derived from an EMBL/GenBank/DDBJ whole genome shotgun (WGS) entry which is preliminary data.</text>
</comment>
<protein>
    <submittedName>
        <fullName evidence="1">Uncharacterized protein</fullName>
    </submittedName>
</protein>
<name>A0A645FGY9_9ZZZZ</name>
<dbReference type="AlphaFoldDB" id="A0A645FGY9"/>
<evidence type="ECO:0000313" key="1">
    <source>
        <dbReference type="EMBL" id="MPN12619.1"/>
    </source>
</evidence>
<sequence>MRTEALLEIAAQSADFHGLTAFNKAVFRNCPIKGEKAILLTAVTPAVKNNTNDKLRAFHIV</sequence>
<proteinExistence type="predicted"/>
<organism evidence="1">
    <name type="scientific">bioreactor metagenome</name>
    <dbReference type="NCBI Taxonomy" id="1076179"/>
    <lineage>
        <taxon>unclassified sequences</taxon>
        <taxon>metagenomes</taxon>
        <taxon>ecological metagenomes</taxon>
    </lineage>
</organism>
<reference evidence="1" key="1">
    <citation type="submission" date="2019-08" db="EMBL/GenBank/DDBJ databases">
        <authorList>
            <person name="Kucharzyk K."/>
            <person name="Murdoch R.W."/>
            <person name="Higgins S."/>
            <person name="Loffler F."/>
        </authorList>
    </citation>
    <scope>NUCLEOTIDE SEQUENCE</scope>
</reference>
<accession>A0A645FGY9</accession>
<gene>
    <name evidence="1" type="ORF">SDC9_159937</name>
</gene>